<dbReference type="Proteomes" id="UP000007752">
    <property type="component" value="Chromosome 7"/>
</dbReference>
<dbReference type="PANTHER" id="PTHR35295:SF1">
    <property type="entry name" value="DNA LIGASE-LIKE PROTEIN"/>
    <property type="match status" value="1"/>
</dbReference>
<feature type="compositionally biased region" description="Basic and acidic residues" evidence="1">
    <location>
        <begin position="80"/>
        <end position="120"/>
    </location>
</feature>
<name>B9FW45_ORYSJ</name>
<sequence length="409" mass="47438">MREKSALASVVAFEIMEADDDINIFVKDMNANDGERHPRGEKRRRVGNDQKVKVDDREQHWCEERGEKRRRVGHGQQRSHQRDQERSHQHDQERSVERDQERSHQRDQEGSVERDQERSHQRDRHRSVKRDQHRSVECDQQRSRQRDQQQGQEKVVGSDHPSKEQRGREEFITISDIETSFEFDGRLVGKRLVDAKYDKRSTPKGHRRRHKGRRRRRSSSSTVATEIQTIVQDAKGKFEKERQNYLKVLSKTSKECEGLLKNEYTKFQATHDKFCKEKAAHMQTLKGLGSLIGFSRWRPEGHCRRLGWTRADGGRGGCRSYRPWWMGAMIYSTDTSDADCGGGRGGRLAYIGDATTGLGEGDDRDGRKRRSGEHWQKKRPWRKPEERGAPPSMDDGPIVSDSASSPATN</sequence>
<dbReference type="AlphaFoldDB" id="B9FW45"/>
<feature type="region of interest" description="Disordered" evidence="1">
    <location>
        <begin position="197"/>
        <end position="223"/>
    </location>
</feature>
<organism evidence="2">
    <name type="scientific">Oryza sativa subsp. japonica</name>
    <name type="common">Rice</name>
    <dbReference type="NCBI Taxonomy" id="39947"/>
    <lineage>
        <taxon>Eukaryota</taxon>
        <taxon>Viridiplantae</taxon>
        <taxon>Streptophyta</taxon>
        <taxon>Embryophyta</taxon>
        <taxon>Tracheophyta</taxon>
        <taxon>Spermatophyta</taxon>
        <taxon>Magnoliopsida</taxon>
        <taxon>Liliopsida</taxon>
        <taxon>Poales</taxon>
        <taxon>Poaceae</taxon>
        <taxon>BOP clade</taxon>
        <taxon>Oryzoideae</taxon>
        <taxon>Oryzeae</taxon>
        <taxon>Oryzinae</taxon>
        <taxon>Oryza</taxon>
        <taxon>Oryza sativa</taxon>
    </lineage>
</organism>
<feature type="compositionally biased region" description="Basic residues" evidence="1">
    <location>
        <begin position="367"/>
        <end position="381"/>
    </location>
</feature>
<accession>B9FW45</accession>
<proteinExistence type="predicted"/>
<feature type="region of interest" description="Disordered" evidence="1">
    <location>
        <begin position="29"/>
        <end position="171"/>
    </location>
</feature>
<dbReference type="PANTHER" id="PTHR35295">
    <property type="entry name" value="DNA LIGASE-LIKE PROTEIN"/>
    <property type="match status" value="1"/>
</dbReference>
<evidence type="ECO:0000313" key="2">
    <source>
        <dbReference type="EMBL" id="EEE66782.1"/>
    </source>
</evidence>
<feature type="compositionally biased region" description="Basic and acidic residues" evidence="1">
    <location>
        <begin position="129"/>
        <end position="147"/>
    </location>
</feature>
<feature type="region of interest" description="Disordered" evidence="1">
    <location>
        <begin position="351"/>
        <end position="409"/>
    </location>
</feature>
<dbReference type="EMBL" id="CM000144">
    <property type="protein sequence ID" value="EEE66782.1"/>
    <property type="molecule type" value="Genomic_DNA"/>
</dbReference>
<protein>
    <submittedName>
        <fullName evidence="2">Uncharacterized protein</fullName>
    </submittedName>
</protein>
<feature type="compositionally biased region" description="Basic residues" evidence="1">
    <location>
        <begin position="68"/>
        <end position="79"/>
    </location>
</feature>
<reference evidence="2" key="2">
    <citation type="submission" date="2008-12" db="EMBL/GenBank/DDBJ databases">
        <title>Improved gene annotation of the rice (Oryza sativa) genomes.</title>
        <authorList>
            <person name="Wang J."/>
            <person name="Li R."/>
            <person name="Fan W."/>
            <person name="Huang Q."/>
            <person name="Zhang J."/>
            <person name="Zhou Y."/>
            <person name="Hu Y."/>
            <person name="Zi S."/>
            <person name="Li J."/>
            <person name="Ni P."/>
            <person name="Zheng H."/>
            <person name="Zhang Y."/>
            <person name="Zhao M."/>
            <person name="Hao Q."/>
            <person name="McDermott J."/>
            <person name="Samudrala R."/>
            <person name="Kristiansen K."/>
            <person name="Wong G.K.-S."/>
        </authorList>
    </citation>
    <scope>NUCLEOTIDE SEQUENCE</scope>
</reference>
<feature type="compositionally biased region" description="Basic residues" evidence="1">
    <location>
        <begin position="202"/>
        <end position="218"/>
    </location>
</feature>
<feature type="compositionally biased region" description="Basic and acidic residues" evidence="1">
    <location>
        <begin position="156"/>
        <end position="171"/>
    </location>
</feature>
<dbReference type="HOGENOM" id="CLU_700942_0_0_1"/>
<reference evidence="2" key="1">
    <citation type="journal article" date="2005" name="PLoS Biol.">
        <title>The genomes of Oryza sativa: a history of duplications.</title>
        <authorList>
            <person name="Yu J."/>
            <person name="Wang J."/>
            <person name="Lin W."/>
            <person name="Li S."/>
            <person name="Li H."/>
            <person name="Zhou J."/>
            <person name="Ni P."/>
            <person name="Dong W."/>
            <person name="Hu S."/>
            <person name="Zeng C."/>
            <person name="Zhang J."/>
            <person name="Zhang Y."/>
            <person name="Li R."/>
            <person name="Xu Z."/>
            <person name="Li S."/>
            <person name="Li X."/>
            <person name="Zheng H."/>
            <person name="Cong L."/>
            <person name="Lin L."/>
            <person name="Yin J."/>
            <person name="Geng J."/>
            <person name="Li G."/>
            <person name="Shi J."/>
            <person name="Liu J."/>
            <person name="Lv H."/>
            <person name="Li J."/>
            <person name="Wang J."/>
            <person name="Deng Y."/>
            <person name="Ran L."/>
            <person name="Shi X."/>
            <person name="Wang X."/>
            <person name="Wu Q."/>
            <person name="Li C."/>
            <person name="Ren X."/>
            <person name="Wang J."/>
            <person name="Wang X."/>
            <person name="Li D."/>
            <person name="Liu D."/>
            <person name="Zhang X."/>
            <person name="Ji Z."/>
            <person name="Zhao W."/>
            <person name="Sun Y."/>
            <person name="Zhang Z."/>
            <person name="Bao J."/>
            <person name="Han Y."/>
            <person name="Dong L."/>
            <person name="Ji J."/>
            <person name="Chen P."/>
            <person name="Wu S."/>
            <person name="Liu J."/>
            <person name="Xiao Y."/>
            <person name="Bu D."/>
            <person name="Tan J."/>
            <person name="Yang L."/>
            <person name="Ye C."/>
            <person name="Zhang J."/>
            <person name="Xu J."/>
            <person name="Zhou Y."/>
            <person name="Yu Y."/>
            <person name="Zhang B."/>
            <person name="Zhuang S."/>
            <person name="Wei H."/>
            <person name="Liu B."/>
            <person name="Lei M."/>
            <person name="Yu H."/>
            <person name="Li Y."/>
            <person name="Xu H."/>
            <person name="Wei S."/>
            <person name="He X."/>
            <person name="Fang L."/>
            <person name="Zhang Z."/>
            <person name="Zhang Y."/>
            <person name="Huang X."/>
            <person name="Su Z."/>
            <person name="Tong W."/>
            <person name="Li J."/>
            <person name="Tong Z."/>
            <person name="Li S."/>
            <person name="Ye J."/>
            <person name="Wang L."/>
            <person name="Fang L."/>
            <person name="Lei T."/>
            <person name="Chen C."/>
            <person name="Chen H."/>
            <person name="Xu Z."/>
            <person name="Li H."/>
            <person name="Huang H."/>
            <person name="Zhang F."/>
            <person name="Xu H."/>
            <person name="Li N."/>
            <person name="Zhao C."/>
            <person name="Li S."/>
            <person name="Dong L."/>
            <person name="Huang Y."/>
            <person name="Li L."/>
            <person name="Xi Y."/>
            <person name="Qi Q."/>
            <person name="Li W."/>
            <person name="Zhang B."/>
            <person name="Hu W."/>
            <person name="Zhang Y."/>
            <person name="Tian X."/>
            <person name="Jiao Y."/>
            <person name="Liang X."/>
            <person name="Jin J."/>
            <person name="Gao L."/>
            <person name="Zheng W."/>
            <person name="Hao B."/>
            <person name="Liu S."/>
            <person name="Wang W."/>
            <person name="Yuan L."/>
            <person name="Cao M."/>
            <person name="McDermott J."/>
            <person name="Samudrala R."/>
            <person name="Wang J."/>
            <person name="Wong G.K."/>
            <person name="Yang H."/>
        </authorList>
    </citation>
    <scope>NUCLEOTIDE SEQUENCE [LARGE SCALE GENOMIC DNA]</scope>
</reference>
<feature type="compositionally biased region" description="Basic and acidic residues" evidence="1">
    <location>
        <begin position="46"/>
        <end position="67"/>
    </location>
</feature>
<evidence type="ECO:0000256" key="1">
    <source>
        <dbReference type="SAM" id="MobiDB-lite"/>
    </source>
</evidence>
<gene>
    <name evidence="2" type="ORF">OsJ_23520</name>
</gene>